<dbReference type="AlphaFoldDB" id="A0A679GQ33"/>
<keyword evidence="5" id="KW-0975">Bacterial flagellum</keyword>
<evidence type="ECO:0000313" key="7">
    <source>
        <dbReference type="EMBL" id="BBT17250.1"/>
    </source>
</evidence>
<dbReference type="GO" id="GO:0071973">
    <property type="term" value="P:bacterial-type flagellum-dependent cell motility"/>
    <property type="evidence" value="ECO:0007669"/>
    <property type="project" value="InterPro"/>
</dbReference>
<feature type="domain" description="Flagellin N-terminal" evidence="6">
    <location>
        <begin position="12"/>
        <end position="139"/>
    </location>
</feature>
<protein>
    <submittedName>
        <fullName evidence="8">Flagellar hook-associated protein 3</fullName>
    </submittedName>
</protein>
<evidence type="ECO:0000259" key="6">
    <source>
        <dbReference type="Pfam" id="PF00669"/>
    </source>
</evidence>
<gene>
    <name evidence="8" type="primary">flgL_1</name>
    <name evidence="7" type="synonym">flgL</name>
    <name evidence="8" type="ORF">PtoMrB4_33270</name>
    <name evidence="7" type="ORF">WP8S17C03_32990</name>
</gene>
<dbReference type="InterPro" id="IPR001492">
    <property type="entry name" value="Flagellin"/>
</dbReference>
<reference evidence="8 9" key="2">
    <citation type="journal article" date="2020" name="Microbiol. Resour. Announc.">
        <title>Complete genome sequence of Pseudomonas otitidis strain MrB4, isolated from Lake Biwa in Japan.</title>
        <authorList>
            <person name="Miyazaki K."/>
            <person name="Hase E."/>
            <person name="Maruya T."/>
        </authorList>
    </citation>
    <scope>NUCLEOTIDE SEQUENCE [LARGE SCALE GENOMIC DNA]</scope>
    <source>
        <strain evidence="8 9">MrB4</strain>
    </source>
</reference>
<dbReference type="GO" id="GO:0005576">
    <property type="term" value="C:extracellular region"/>
    <property type="evidence" value="ECO:0007669"/>
    <property type="project" value="UniProtKB-SubCell"/>
</dbReference>
<reference evidence="7 10" key="1">
    <citation type="submission" date="2019-12" db="EMBL/GenBank/DDBJ databases">
        <title>complete genome sequences of Pseudomonas otitidis str. WP8-S17-CRE-03 isolated from wastewater treatment plant effluent.</title>
        <authorList>
            <person name="Sekizuka T."/>
            <person name="Itokawa K."/>
            <person name="Yatsu K."/>
            <person name="Inamine Y."/>
            <person name="Kuroda M."/>
        </authorList>
    </citation>
    <scope>NUCLEOTIDE SEQUENCE [LARGE SCALE GENOMIC DNA]</scope>
    <source>
        <strain evidence="7 10">WP8-S17-CRE-03</strain>
    </source>
</reference>
<dbReference type="PANTHER" id="PTHR42792">
    <property type="entry name" value="FLAGELLIN"/>
    <property type="match status" value="1"/>
</dbReference>
<dbReference type="GeneID" id="57398545"/>
<dbReference type="InterPro" id="IPR001029">
    <property type="entry name" value="Flagellin_N"/>
</dbReference>
<evidence type="ECO:0000313" key="8">
    <source>
        <dbReference type="EMBL" id="BCA29350.1"/>
    </source>
</evidence>
<dbReference type="EMBL" id="AP022213">
    <property type="protein sequence ID" value="BBT17250.1"/>
    <property type="molecule type" value="Genomic_DNA"/>
</dbReference>
<dbReference type="NCBIfam" id="TIGR02550">
    <property type="entry name" value="flagell_flgL"/>
    <property type="match status" value="1"/>
</dbReference>
<dbReference type="GO" id="GO:0009424">
    <property type="term" value="C:bacterial-type flagellum hook"/>
    <property type="evidence" value="ECO:0007669"/>
    <property type="project" value="InterPro"/>
</dbReference>
<keyword evidence="8" id="KW-0969">Cilium</keyword>
<evidence type="ECO:0000256" key="5">
    <source>
        <dbReference type="ARBA" id="ARBA00023143"/>
    </source>
</evidence>
<dbReference type="PANTHER" id="PTHR42792:SF1">
    <property type="entry name" value="FLAGELLAR HOOK-ASSOCIATED PROTEIN 3"/>
    <property type="match status" value="1"/>
</dbReference>
<dbReference type="Proteomes" id="UP000515591">
    <property type="component" value="Chromosome"/>
</dbReference>
<dbReference type="Pfam" id="PF00669">
    <property type="entry name" value="Flagellin_N"/>
    <property type="match status" value="1"/>
</dbReference>
<evidence type="ECO:0000256" key="3">
    <source>
        <dbReference type="ARBA" id="ARBA00005709"/>
    </source>
</evidence>
<dbReference type="Gene3D" id="1.20.1330.10">
    <property type="entry name" value="f41 fragment of flagellin, N-terminal domain"/>
    <property type="match status" value="1"/>
</dbReference>
<dbReference type="EMBL" id="AP022642">
    <property type="protein sequence ID" value="BCA29350.1"/>
    <property type="molecule type" value="Genomic_DNA"/>
</dbReference>
<evidence type="ECO:0000256" key="2">
    <source>
        <dbReference type="ARBA" id="ARBA00004613"/>
    </source>
</evidence>
<keyword evidence="8" id="KW-0966">Cell projection</keyword>
<name>A0A679GQ33_9GAMM</name>
<proteinExistence type="inferred from homology"/>
<dbReference type="Proteomes" id="UP000501237">
    <property type="component" value="Chromosome"/>
</dbReference>
<dbReference type="InterPro" id="IPR013384">
    <property type="entry name" value="Flagell_FlgL"/>
</dbReference>
<comment type="similarity">
    <text evidence="3">Belongs to the bacterial flagellin family.</text>
</comment>
<evidence type="ECO:0000313" key="9">
    <source>
        <dbReference type="Proteomes" id="UP000501237"/>
    </source>
</evidence>
<accession>A0A679GQ33</accession>
<sequence length="304" mass="32858">MRVTNAQTRALMGEALNRNGLEVGRLMQQVSSNRRILQPSDDPIASVRLLRNAREEAGLAQYRLNIGSVSSSLGAQETQLRSTSNALLSIRDMLLWARNGTHSEQDLGAIAGEMKTLEGLLANLLNSRDESGRYLFSGTRIDQPALLQDPATGRYSPGGNAGVRQAVVGSGVLLDENVTLLAMLGPDLPVLNGLHALQQAFLAPGMQSGDPALVKQTGELLDVLDRSLDGVLAAITELGGRQGTLDLLTQANEDRSLVNQRLEYDLSHLDYPSATLDLENYKLSIKASQKTYLAIQDLSLFNLL</sequence>
<organism evidence="8 9">
    <name type="scientific">Metapseudomonas otitidis</name>
    <dbReference type="NCBI Taxonomy" id="319939"/>
    <lineage>
        <taxon>Bacteria</taxon>
        <taxon>Pseudomonadati</taxon>
        <taxon>Pseudomonadota</taxon>
        <taxon>Gammaproteobacteria</taxon>
        <taxon>Pseudomonadales</taxon>
        <taxon>Pseudomonadaceae</taxon>
        <taxon>Metapseudomonas</taxon>
    </lineage>
</organism>
<keyword evidence="4" id="KW-0964">Secreted</keyword>
<keyword evidence="8" id="KW-0282">Flagellum</keyword>
<dbReference type="GO" id="GO:0005198">
    <property type="term" value="F:structural molecule activity"/>
    <property type="evidence" value="ECO:0007669"/>
    <property type="project" value="InterPro"/>
</dbReference>
<evidence type="ECO:0000256" key="4">
    <source>
        <dbReference type="ARBA" id="ARBA00022525"/>
    </source>
</evidence>
<dbReference type="KEGG" id="poj:PtoMrB4_33270"/>
<dbReference type="RefSeq" id="WP_044407002.1">
    <property type="nucleotide sequence ID" value="NZ_AP022213.1"/>
</dbReference>
<evidence type="ECO:0000256" key="1">
    <source>
        <dbReference type="ARBA" id="ARBA00004365"/>
    </source>
</evidence>
<dbReference type="SUPFAM" id="SSF64518">
    <property type="entry name" value="Phase 1 flagellin"/>
    <property type="match status" value="1"/>
</dbReference>
<evidence type="ECO:0000313" key="10">
    <source>
        <dbReference type="Proteomes" id="UP000515591"/>
    </source>
</evidence>
<comment type="subcellular location">
    <subcellularLocation>
        <location evidence="1">Bacterial flagellum</location>
    </subcellularLocation>
    <subcellularLocation>
        <location evidence="2">Secreted</location>
    </subcellularLocation>
</comment>